<name>A0A179D249_9BACT</name>
<dbReference type="Gene3D" id="3.20.20.410">
    <property type="entry name" value="Protein of unknown function UPF0759"/>
    <property type="match status" value="1"/>
</dbReference>
<dbReference type="InterPro" id="IPR002763">
    <property type="entry name" value="DUF72"/>
</dbReference>
<dbReference type="Pfam" id="PF01904">
    <property type="entry name" value="DUF72"/>
    <property type="match status" value="1"/>
</dbReference>
<comment type="caution">
    <text evidence="1">The sequence shown here is derived from an EMBL/GenBank/DDBJ whole genome shotgun (WGS) entry which is preliminary data.</text>
</comment>
<evidence type="ECO:0000313" key="1">
    <source>
        <dbReference type="EMBL" id="OAQ20120.1"/>
    </source>
</evidence>
<accession>A0A179D249</accession>
<dbReference type="STRING" id="999894.TDIS_1746"/>
<reference evidence="1 2" key="1">
    <citation type="submission" date="2016-04" db="EMBL/GenBank/DDBJ databases">
        <title>Genome analysis of Thermosulfurimonas dismutans, the first thermophilic sulfur-disproportionating bacterium of the phylum Thermodesulfobacteria.</title>
        <authorList>
            <person name="Mardanov A.V."/>
            <person name="Beletsky A.V."/>
            <person name="Kadnikov V.V."/>
            <person name="Slobodkin A.I."/>
            <person name="Ravin N.V."/>
        </authorList>
    </citation>
    <scope>NUCLEOTIDE SEQUENCE [LARGE SCALE GENOMIC DNA]</scope>
    <source>
        <strain evidence="1 2">S95</strain>
    </source>
</reference>
<protein>
    <recommendedName>
        <fullName evidence="3">DUF72 domain-containing protein</fullName>
    </recommendedName>
</protein>
<organism evidence="1 2">
    <name type="scientific">Thermosulfurimonas dismutans</name>
    <dbReference type="NCBI Taxonomy" id="999894"/>
    <lineage>
        <taxon>Bacteria</taxon>
        <taxon>Pseudomonadati</taxon>
        <taxon>Thermodesulfobacteriota</taxon>
        <taxon>Thermodesulfobacteria</taxon>
        <taxon>Thermodesulfobacteriales</taxon>
        <taxon>Thermodesulfobacteriaceae</taxon>
        <taxon>Thermosulfurimonas</taxon>
    </lineage>
</organism>
<gene>
    <name evidence="1" type="ORF">TDIS_1746</name>
</gene>
<evidence type="ECO:0008006" key="3">
    <source>
        <dbReference type="Google" id="ProtNLM"/>
    </source>
</evidence>
<sequence>MKVYIGTCGNKVGLKKYVELFDTLEINATFYNFPSETTLKNWEKVFKERKDFKLAFKAFQGLTHPLGSPTWRRAKLTPEEKERFRGRVGCLKLNPVTEALLERILEMATRLSARFLLFQLPRNCEREKEGFAHFFSRLRELSGGSAGLHFGLEIRWYEADLLVRVCEDFGIVPVFDPLLFPKYLDCFKDLPLLYFRLHGTLEGGRLNYNKRYSDDELRELGELLSGLRANEVFVLFNNIYMHQDALRFREIFLTLSNKETPQ</sequence>
<dbReference type="Proteomes" id="UP000078390">
    <property type="component" value="Unassembled WGS sequence"/>
</dbReference>
<keyword evidence="2" id="KW-1185">Reference proteome</keyword>
<dbReference type="InterPro" id="IPR036520">
    <property type="entry name" value="UPF0759_sf"/>
</dbReference>
<proteinExistence type="predicted"/>
<dbReference type="OrthoDB" id="9780310at2"/>
<dbReference type="AlphaFoldDB" id="A0A179D249"/>
<dbReference type="EMBL" id="LWLG01000015">
    <property type="protein sequence ID" value="OAQ20120.1"/>
    <property type="molecule type" value="Genomic_DNA"/>
</dbReference>
<dbReference type="PANTHER" id="PTHR30348">
    <property type="entry name" value="UNCHARACTERIZED PROTEIN YECE"/>
    <property type="match status" value="1"/>
</dbReference>
<dbReference type="RefSeq" id="WP_068671367.1">
    <property type="nucleotide sequence ID" value="NZ_LWLG01000015.1"/>
</dbReference>
<dbReference type="SUPFAM" id="SSF117396">
    <property type="entry name" value="TM1631-like"/>
    <property type="match status" value="1"/>
</dbReference>
<evidence type="ECO:0000313" key="2">
    <source>
        <dbReference type="Proteomes" id="UP000078390"/>
    </source>
</evidence>
<dbReference type="PANTHER" id="PTHR30348:SF4">
    <property type="entry name" value="DUF72 DOMAIN-CONTAINING PROTEIN"/>
    <property type="match status" value="1"/>
</dbReference>